<dbReference type="GO" id="GO:0008408">
    <property type="term" value="F:3'-5' exonuclease activity"/>
    <property type="evidence" value="ECO:0007669"/>
    <property type="project" value="InterPro"/>
</dbReference>
<dbReference type="PANTHER" id="PTHR47765:SF2">
    <property type="entry name" value="EXONUCLEASE MUT-7 HOMOLOG"/>
    <property type="match status" value="1"/>
</dbReference>
<feature type="domain" description="3'-5' exonuclease" evidence="2">
    <location>
        <begin position="419"/>
        <end position="618"/>
    </location>
</feature>
<dbReference type="GO" id="GO:0006139">
    <property type="term" value="P:nucleobase-containing compound metabolic process"/>
    <property type="evidence" value="ECO:0007669"/>
    <property type="project" value="InterPro"/>
</dbReference>
<dbReference type="GO" id="GO:0003676">
    <property type="term" value="F:nucleic acid binding"/>
    <property type="evidence" value="ECO:0007669"/>
    <property type="project" value="InterPro"/>
</dbReference>
<dbReference type="InterPro" id="IPR036397">
    <property type="entry name" value="RNaseH_sf"/>
</dbReference>
<dbReference type="InterPro" id="IPR012337">
    <property type="entry name" value="RNaseH-like_sf"/>
</dbReference>
<dbReference type="InterPro" id="IPR052408">
    <property type="entry name" value="Exonuclease_MUT-7-like"/>
</dbReference>
<dbReference type="WBParaSite" id="scaffold2949_cov267.g5727">
    <property type="protein sequence ID" value="scaffold2949_cov267.g5727"/>
    <property type="gene ID" value="scaffold2949_cov267.g5727"/>
</dbReference>
<name>A0A915M3H5_MELJA</name>
<dbReference type="Proteomes" id="UP000887561">
    <property type="component" value="Unplaced"/>
</dbReference>
<keyword evidence="3" id="KW-1185">Reference proteome</keyword>
<dbReference type="AlphaFoldDB" id="A0A915M3H5"/>
<sequence>MFFDEDVSQSSNNENIKEPERKNSTGLKPLTFRDCVLRVNEIYEKSTNVLEDKDKYKVIQQTIRRYFDDEDPEDVFEGFLNLVIHLDKITTLLAKQYDLSLVITALNAYNDFLIGKPELTQKAQNVEDTNALKIVSVLKGKHLQLIVKTFHLNDVSMTSAASNMINELLLAEDFVKAIQWMSLLNLRDHYPFEQVSNNIFMLPIGYLLALLSIVGVLTVCRLLLLENDESLKLFVGEAEYRHKKLLKKLDELVGLHMRHRNGVDEYENRLIADHKRIVKLAIKYAKKYKTPDSDIANVMIQRAYDALLYNHFCWKDGKHSWVHFEELALPPLSQSEFIREKYFNFLLDKGLGDKALYFAHLLKLPESQYPRRLAYFLETIQPNEIDSIRDSITKNLEIRKRNQEIEQEFDCSLDDGTPIILVDSLESLDDVIEVLRNGGEKLLGIDAEWRPHYLAADEKISLIQIATSKVVYIIDVLRLEVELELTEDEWINFFDALFCTPNVKKIGYDFINDIRVLKSTFSFMSKLFLKSNNIICLYKLFGQIALDPEFSEAVFGGKPLKNLGLSDVANYFLGIQVEKSERTGNWSQRPLRLEQKKYAALDAHCLVQLYKKIAPLILKLREDQQNSLQNCALIKFVNEEEKKQQNYVLDDGQVVKIKEGENDFFKNIQMASHELNDEATNSSNVPLKSINDVRFVVDSMLFGLGKVLRKCGFDTRLIGDRKKIVEFCQMENNKDFIVLSTGKGHKQLETLLNPERVFFVPISTTRGATKPSQLAVRLGADWLEISEEDLQDCFQKLKLESQQTIRITPEMHSGKHPRKDRSLLGNKNYFVYEDNCFVICETRTCAIDIINKLILCDNRGGPTSIHVGLKYKKETFEDVELEFFVCTECGKVQFNNAGSDD</sequence>
<feature type="region of interest" description="Disordered" evidence="1">
    <location>
        <begin position="1"/>
        <end position="25"/>
    </location>
</feature>
<dbReference type="Gene3D" id="3.30.420.10">
    <property type="entry name" value="Ribonuclease H-like superfamily/Ribonuclease H"/>
    <property type="match status" value="1"/>
</dbReference>
<organism evidence="3 4">
    <name type="scientific">Meloidogyne javanica</name>
    <name type="common">Root-knot nematode worm</name>
    <dbReference type="NCBI Taxonomy" id="6303"/>
    <lineage>
        <taxon>Eukaryota</taxon>
        <taxon>Metazoa</taxon>
        <taxon>Ecdysozoa</taxon>
        <taxon>Nematoda</taxon>
        <taxon>Chromadorea</taxon>
        <taxon>Rhabditida</taxon>
        <taxon>Tylenchina</taxon>
        <taxon>Tylenchomorpha</taxon>
        <taxon>Tylenchoidea</taxon>
        <taxon>Meloidogynidae</taxon>
        <taxon>Meloidogyninae</taxon>
        <taxon>Meloidogyne</taxon>
        <taxon>Meloidogyne incognita group</taxon>
    </lineage>
</organism>
<evidence type="ECO:0000256" key="1">
    <source>
        <dbReference type="SAM" id="MobiDB-lite"/>
    </source>
</evidence>
<evidence type="ECO:0000313" key="4">
    <source>
        <dbReference type="WBParaSite" id="scaffold2949_cov267.g5727"/>
    </source>
</evidence>
<dbReference type="SUPFAM" id="SSF53098">
    <property type="entry name" value="Ribonuclease H-like"/>
    <property type="match status" value="1"/>
</dbReference>
<protein>
    <submittedName>
        <fullName evidence="4">3'-5' exonuclease domain-containing protein</fullName>
    </submittedName>
</protein>
<dbReference type="SMART" id="SM00474">
    <property type="entry name" value="35EXOc"/>
    <property type="match status" value="1"/>
</dbReference>
<evidence type="ECO:0000313" key="3">
    <source>
        <dbReference type="Proteomes" id="UP000887561"/>
    </source>
</evidence>
<dbReference type="Pfam" id="PF01612">
    <property type="entry name" value="DNA_pol_A_exo1"/>
    <property type="match status" value="1"/>
</dbReference>
<accession>A0A915M3H5</accession>
<proteinExistence type="predicted"/>
<dbReference type="PANTHER" id="PTHR47765">
    <property type="entry name" value="3'-5' EXONUCLEASE DOMAIN-CONTAINING PROTEIN"/>
    <property type="match status" value="1"/>
</dbReference>
<evidence type="ECO:0000259" key="2">
    <source>
        <dbReference type="SMART" id="SM00474"/>
    </source>
</evidence>
<dbReference type="InterPro" id="IPR002562">
    <property type="entry name" value="3'-5'_exonuclease_dom"/>
</dbReference>
<reference evidence="4" key="1">
    <citation type="submission" date="2022-11" db="UniProtKB">
        <authorList>
            <consortium name="WormBaseParasite"/>
        </authorList>
    </citation>
    <scope>IDENTIFICATION</scope>
</reference>